<evidence type="ECO:0000313" key="4">
    <source>
        <dbReference type="Proteomes" id="UP000018149"/>
    </source>
</evidence>
<dbReference type="AlphaFoldDB" id="A0A0B7J6G9"/>
<dbReference type="SUPFAM" id="SSF53474">
    <property type="entry name" value="alpha/beta-Hydrolases"/>
    <property type="match status" value="1"/>
</dbReference>
<name>A0A0B7J6G9_9RICK</name>
<dbReference type="Proteomes" id="UP000018149">
    <property type="component" value="Chromosome I"/>
</dbReference>
<dbReference type="HOGENOM" id="CLU_993502_0_0_5"/>
<proteinExistence type="predicted"/>
<dbReference type="STRING" id="109232.RMONA_07945"/>
<feature type="domain" description="Peptidase S9 prolyl oligopeptidase catalytic" evidence="2">
    <location>
        <begin position="173"/>
        <end position="268"/>
    </location>
</feature>
<gene>
    <name evidence="3" type="ORF">RMONA_07945</name>
</gene>
<protein>
    <submittedName>
        <fullName evidence="3">Prolyl oligopeptidase family protein</fullName>
    </submittedName>
</protein>
<dbReference type="PANTHER" id="PTHR42776">
    <property type="entry name" value="SERINE PEPTIDASE S9 FAMILY MEMBER"/>
    <property type="match status" value="1"/>
</dbReference>
<dbReference type="KEGG" id="rmc:RMONA_07945"/>
<dbReference type="InterPro" id="IPR029058">
    <property type="entry name" value="AB_hydrolase_fold"/>
</dbReference>
<reference evidence="3 4" key="1">
    <citation type="submission" date="2015-01" db="EMBL/GenBank/DDBJ databases">
        <title>Draft genome sequence of Rickettsia monacensis strain IrR/Munich.</title>
        <authorList>
            <person name="Felsheim R.F."/>
            <person name="Johnson S.L."/>
            <person name="Kurtti T.J."/>
            <person name="Munderloh U.G."/>
        </authorList>
    </citation>
    <scope>NUCLEOTIDE SEQUENCE [LARGE SCALE GENOMIC DNA]</scope>
    <source>
        <strain evidence="3 4">IrR/Munich</strain>
    </source>
</reference>
<evidence type="ECO:0000256" key="1">
    <source>
        <dbReference type="ARBA" id="ARBA00022801"/>
    </source>
</evidence>
<organism evidence="3 4">
    <name type="scientific">Rickettsia monacensis</name>
    <dbReference type="NCBI Taxonomy" id="109232"/>
    <lineage>
        <taxon>Bacteria</taxon>
        <taxon>Pseudomonadati</taxon>
        <taxon>Pseudomonadota</taxon>
        <taxon>Alphaproteobacteria</taxon>
        <taxon>Rickettsiales</taxon>
        <taxon>Rickettsiaceae</taxon>
        <taxon>Rickettsieae</taxon>
        <taxon>Rickettsia</taxon>
        <taxon>spotted fever group</taxon>
    </lineage>
</organism>
<dbReference type="InterPro" id="IPR001375">
    <property type="entry name" value="Peptidase_S9_cat"/>
</dbReference>
<keyword evidence="1" id="KW-0378">Hydrolase</keyword>
<evidence type="ECO:0000313" key="3">
    <source>
        <dbReference type="EMBL" id="CEO17939.1"/>
    </source>
</evidence>
<dbReference type="EMBL" id="LN794217">
    <property type="protein sequence ID" value="CEO17939.1"/>
    <property type="molecule type" value="Genomic_DNA"/>
</dbReference>
<dbReference type="GO" id="GO:0006508">
    <property type="term" value="P:proteolysis"/>
    <property type="evidence" value="ECO:0007669"/>
    <property type="project" value="InterPro"/>
</dbReference>
<dbReference type="Pfam" id="PF00326">
    <property type="entry name" value="Peptidase_S9"/>
    <property type="match status" value="1"/>
</dbReference>
<keyword evidence="4" id="KW-1185">Reference proteome</keyword>
<dbReference type="GO" id="GO:0004252">
    <property type="term" value="F:serine-type endopeptidase activity"/>
    <property type="evidence" value="ECO:0007669"/>
    <property type="project" value="TreeGrafter"/>
</dbReference>
<dbReference type="PANTHER" id="PTHR42776:SF27">
    <property type="entry name" value="DIPEPTIDYL PEPTIDASE FAMILY MEMBER 6"/>
    <property type="match status" value="1"/>
</dbReference>
<accession>A0A0B7J6G9</accession>
<sequence>MIIETVIIGKSELIAEDEKTDSYSFTSDPITNKVQAVITNYDKPKYRIIDNAIRDDIKFLEVLNLGELEIMHRTVDDKTWFVMFYSDTRPTKCYKYDRKNKEVKHLFARYKALEQYSLSPMNPVIIKSRDGLDLVSYITFSKNTELNKQIYPKNPLPLVLLVHDGPDQRDKWGMNTNHQWLANRGYAVLSVNFRGSEGFGKRFLSSGYGEWGQKMQDDLIDAVNWAIKNKIVEPKKIAIMGVGYGGYAALAGLTFTPELFACSVDIAGPPNLATISNYFI</sequence>
<evidence type="ECO:0000259" key="2">
    <source>
        <dbReference type="Pfam" id="PF00326"/>
    </source>
</evidence>
<dbReference type="Gene3D" id="3.40.50.1820">
    <property type="entry name" value="alpha/beta hydrolase"/>
    <property type="match status" value="1"/>
</dbReference>